<name>X0TWR8_9ZZZZ</name>
<proteinExistence type="predicted"/>
<accession>X0TWR8</accession>
<comment type="caution">
    <text evidence="1">The sequence shown here is derived from an EMBL/GenBank/DDBJ whole genome shotgun (WGS) entry which is preliminary data.</text>
</comment>
<dbReference type="AlphaFoldDB" id="X0TWR8"/>
<sequence>MREPRNPFKLLNSEVILNEETFLRLFAPDVLDLLPKVDIWNLIHIFRSTPGGGKTTLFRLFTPGCLLTVYDNRSNLDYKELFNRLNKLNVLSEDGINTLGIYVSCDHDYDELNDMNLDPQIKRSLFFTLLNCRIIFSALRGIISLNNLGFPN</sequence>
<organism evidence="1">
    <name type="scientific">marine sediment metagenome</name>
    <dbReference type="NCBI Taxonomy" id="412755"/>
    <lineage>
        <taxon>unclassified sequences</taxon>
        <taxon>metagenomes</taxon>
        <taxon>ecological metagenomes</taxon>
    </lineage>
</organism>
<reference evidence="1" key="1">
    <citation type="journal article" date="2014" name="Front. Microbiol.">
        <title>High frequency of phylogenetically diverse reductive dehalogenase-homologous genes in deep subseafloor sedimentary metagenomes.</title>
        <authorList>
            <person name="Kawai M."/>
            <person name="Futagami T."/>
            <person name="Toyoda A."/>
            <person name="Takaki Y."/>
            <person name="Nishi S."/>
            <person name="Hori S."/>
            <person name="Arai W."/>
            <person name="Tsubouchi T."/>
            <person name="Morono Y."/>
            <person name="Uchiyama I."/>
            <person name="Ito T."/>
            <person name="Fujiyama A."/>
            <person name="Inagaki F."/>
            <person name="Takami H."/>
        </authorList>
    </citation>
    <scope>NUCLEOTIDE SEQUENCE</scope>
    <source>
        <strain evidence="1">Expedition CK06-06</strain>
    </source>
</reference>
<evidence type="ECO:0000313" key="1">
    <source>
        <dbReference type="EMBL" id="GAF97724.1"/>
    </source>
</evidence>
<feature type="non-terminal residue" evidence="1">
    <location>
        <position position="152"/>
    </location>
</feature>
<gene>
    <name evidence="1" type="ORF">S01H1_19922</name>
</gene>
<dbReference type="EMBL" id="BARS01010827">
    <property type="protein sequence ID" value="GAF97724.1"/>
    <property type="molecule type" value="Genomic_DNA"/>
</dbReference>
<protein>
    <submittedName>
        <fullName evidence="1">Uncharacterized protein</fullName>
    </submittedName>
</protein>